<organism evidence="2 3">
    <name type="scientific">Lacrimispora saccharolytica (strain ATCC 35040 / DSM 2544 / NRCC 2533 / WM1)</name>
    <name type="common">Clostridium saccharolyticum</name>
    <dbReference type="NCBI Taxonomy" id="610130"/>
    <lineage>
        <taxon>Bacteria</taxon>
        <taxon>Bacillati</taxon>
        <taxon>Bacillota</taxon>
        <taxon>Clostridia</taxon>
        <taxon>Lachnospirales</taxon>
        <taxon>Lachnospiraceae</taxon>
        <taxon>Lacrimispora</taxon>
    </lineage>
</organism>
<evidence type="ECO:0000259" key="1">
    <source>
        <dbReference type="Pfam" id="PF08818"/>
    </source>
</evidence>
<dbReference type="Pfam" id="PF08818">
    <property type="entry name" value="DUF1801"/>
    <property type="match status" value="1"/>
</dbReference>
<accession>D9R572</accession>
<dbReference type="InterPro" id="IPR014922">
    <property type="entry name" value="YdhG-like"/>
</dbReference>
<dbReference type="KEGG" id="csh:Closa_2614"/>
<proteinExistence type="predicted"/>
<dbReference type="Pfam" id="PF13376">
    <property type="entry name" value="OmdA"/>
    <property type="match status" value="1"/>
</dbReference>
<name>D9R572_LACSW</name>
<dbReference type="EMBL" id="CP002109">
    <property type="protein sequence ID" value="ADL05179.1"/>
    <property type="molecule type" value="Genomic_DNA"/>
</dbReference>
<gene>
    <name evidence="2" type="ordered locus">Closa_2614</name>
</gene>
<dbReference type="PaxDb" id="610130-Closa_2614"/>
<dbReference type="OrthoDB" id="115213at2"/>
<dbReference type="RefSeq" id="WP_013273264.1">
    <property type="nucleotide sequence ID" value="NC_014376.1"/>
</dbReference>
<reference evidence="2" key="1">
    <citation type="submission" date="2010-07" db="EMBL/GenBank/DDBJ databases">
        <title>Complete sequence of Clostridium saccharolyticum WM1.</title>
        <authorList>
            <consortium name="US DOE Joint Genome Institute"/>
            <person name="Lucas S."/>
            <person name="Copeland A."/>
            <person name="Lapidus A."/>
            <person name="Cheng J.-F."/>
            <person name="Bruce D."/>
            <person name="Goodwin L."/>
            <person name="Pitluck S."/>
            <person name="Chertkov O."/>
            <person name="Detter J.C."/>
            <person name="Han C."/>
            <person name="Tapia R."/>
            <person name="Land M."/>
            <person name="Hauser L."/>
            <person name="Chang Y.-J."/>
            <person name="Jeffries C."/>
            <person name="Kyrpides N."/>
            <person name="Ivanova N."/>
            <person name="Mikhailova N."/>
            <person name="Mouttaki H."/>
            <person name="Lin L."/>
            <person name="Zhou J."/>
            <person name="Hemme C.L."/>
            <person name="Woyke T."/>
        </authorList>
    </citation>
    <scope>NUCLEOTIDE SEQUENCE [LARGE SCALE GENOMIC DNA]</scope>
    <source>
        <strain evidence="2">WM1</strain>
    </source>
</reference>
<sequence length="212" mass="24401">MEQKLPTTIDEYITGQNPEIQPLLEKLYQTIKKAAPEAGEKISWGMATFVHHGNLVHFSAEKKHIGFHPAPTAIDAFQEDLKEYRCSKGTVRFPYDKPLPLELIGKMVRFRVAEQEALLEEKKTGKTMEKQLRPRCPMPDDVMAELQKEGLTKAYDARPPYQRNDYLGWITRAKRPETRRKRMDQMLDELRSGDAYMGMAYTTKKITKAGPS</sequence>
<dbReference type="Proteomes" id="UP000001662">
    <property type="component" value="Chromosome"/>
</dbReference>
<dbReference type="eggNOG" id="COG5646">
    <property type="taxonomic scope" value="Bacteria"/>
</dbReference>
<evidence type="ECO:0000313" key="3">
    <source>
        <dbReference type="Proteomes" id="UP000001662"/>
    </source>
</evidence>
<feature type="domain" description="YdhG-like" evidence="1">
    <location>
        <begin position="22"/>
        <end position="112"/>
    </location>
</feature>
<keyword evidence="3" id="KW-1185">Reference proteome</keyword>
<dbReference type="eggNOG" id="COG4430">
    <property type="taxonomic scope" value="Bacteria"/>
</dbReference>
<dbReference type="STRING" id="610130.Closa_2614"/>
<dbReference type="SUPFAM" id="SSF159888">
    <property type="entry name" value="YdhG-like"/>
    <property type="match status" value="1"/>
</dbReference>
<dbReference type="HOGENOM" id="CLU_116201_0_0_9"/>
<evidence type="ECO:0000313" key="2">
    <source>
        <dbReference type="EMBL" id="ADL05179.1"/>
    </source>
</evidence>
<dbReference type="Gene3D" id="3.90.1150.200">
    <property type="match status" value="1"/>
</dbReference>
<protein>
    <recommendedName>
        <fullName evidence="1">YdhG-like domain-containing protein</fullName>
    </recommendedName>
</protein>
<dbReference type="AlphaFoldDB" id="D9R572"/>